<feature type="transmembrane region" description="Helical" evidence="17">
    <location>
        <begin position="87"/>
        <end position="105"/>
    </location>
</feature>
<comment type="catalytic activity">
    <reaction evidence="16 17">
        <text>a ubiquinone + NADH + 5 H(+)(in) = a ubiquinol + NAD(+) + 4 H(+)(out)</text>
        <dbReference type="Rhea" id="RHEA:29091"/>
        <dbReference type="Rhea" id="RHEA-COMP:9565"/>
        <dbReference type="Rhea" id="RHEA-COMP:9566"/>
        <dbReference type="ChEBI" id="CHEBI:15378"/>
        <dbReference type="ChEBI" id="CHEBI:16389"/>
        <dbReference type="ChEBI" id="CHEBI:17976"/>
        <dbReference type="ChEBI" id="CHEBI:57540"/>
        <dbReference type="ChEBI" id="CHEBI:57945"/>
        <dbReference type="EC" id="7.1.1.2"/>
    </reaction>
</comment>
<evidence type="ECO:0000256" key="1">
    <source>
        <dbReference type="ARBA" id="ARBA00003257"/>
    </source>
</evidence>
<feature type="transmembrane region" description="Helical" evidence="17">
    <location>
        <begin position="239"/>
        <end position="262"/>
    </location>
</feature>
<dbReference type="PANTHER" id="PTHR43507:SF20">
    <property type="entry name" value="NADH-UBIQUINONE OXIDOREDUCTASE CHAIN 4"/>
    <property type="match status" value="1"/>
</dbReference>
<comment type="function">
    <text evidence="1">Core subunit of the mitochondrial membrane respiratory chain NADH dehydrogenase (Complex I) that is believed to belong to the minimal assembly required for catalysis. Complex I functions in the transfer of electrons from NADH to the respiratory chain. The immediate electron acceptor for the enzyme is believed to be ubiquinone.</text>
</comment>
<keyword evidence="14 17" id="KW-0496">Mitochondrion</keyword>
<evidence type="ECO:0000259" key="19">
    <source>
        <dbReference type="Pfam" id="PF01059"/>
    </source>
</evidence>
<dbReference type="CTD" id="4538"/>
<dbReference type="GO" id="GO:0031966">
    <property type="term" value="C:mitochondrial membrane"/>
    <property type="evidence" value="ECO:0007669"/>
    <property type="project" value="UniProtKB-SubCell"/>
</dbReference>
<feature type="transmembrane region" description="Helical" evidence="17">
    <location>
        <begin position="274"/>
        <end position="296"/>
    </location>
</feature>
<keyword evidence="6 17" id="KW-0813">Transport</keyword>
<evidence type="ECO:0000256" key="3">
    <source>
        <dbReference type="ARBA" id="ARBA00009025"/>
    </source>
</evidence>
<keyword evidence="10 17" id="KW-0249">Electron transport</keyword>
<keyword evidence="11 17" id="KW-1133">Transmembrane helix</keyword>
<evidence type="ECO:0000256" key="4">
    <source>
        <dbReference type="ARBA" id="ARBA00012944"/>
    </source>
</evidence>
<evidence type="ECO:0000256" key="2">
    <source>
        <dbReference type="ARBA" id="ARBA00004225"/>
    </source>
</evidence>
<evidence type="ECO:0000256" key="13">
    <source>
        <dbReference type="ARBA" id="ARBA00023075"/>
    </source>
</evidence>
<dbReference type="Pfam" id="PF01059">
    <property type="entry name" value="Oxidored_q5_N"/>
    <property type="match status" value="1"/>
</dbReference>
<evidence type="ECO:0000256" key="15">
    <source>
        <dbReference type="ARBA" id="ARBA00023136"/>
    </source>
</evidence>
<dbReference type="GO" id="GO:0015990">
    <property type="term" value="P:electron transport coupled proton transport"/>
    <property type="evidence" value="ECO:0007669"/>
    <property type="project" value="TreeGrafter"/>
</dbReference>
<dbReference type="GeneID" id="6172304"/>
<reference evidence="20" key="1">
    <citation type="journal article" date="2007" name="BMC Evol. Biol.">
        <title>Phylogenetic analysis of mitochondrial protein coding genes confirms the reciprocal paraphyly of Hexapoda and Crustacea.</title>
        <authorList>
            <person name="Carapelli A."/>
            <person name="Lio' P."/>
            <person name="Nardi F."/>
            <person name="van der Wath E."/>
            <person name="Frati F."/>
        </authorList>
    </citation>
    <scope>NUCLEOTIDE SEQUENCE</scope>
</reference>
<keyword evidence="13 17" id="KW-0830">Ubiquinone</keyword>
<feature type="domain" description="NADH:ubiquinone oxidoreductase chain 4 N-terminal" evidence="19">
    <location>
        <begin position="1"/>
        <end position="103"/>
    </location>
</feature>
<comment type="subcellular location">
    <subcellularLocation>
        <location evidence="2 17">Mitochondrion membrane</location>
        <topology evidence="2 17">Multi-pass membrane protein</topology>
    </subcellularLocation>
</comment>
<feature type="transmembrane region" description="Helical" evidence="17">
    <location>
        <begin position="423"/>
        <end position="445"/>
    </location>
</feature>
<dbReference type="InterPro" id="IPR000260">
    <property type="entry name" value="NADH4_N"/>
</dbReference>
<geneLocation type="mitochondrion" evidence="20"/>
<feature type="transmembrane region" description="Helical" evidence="17">
    <location>
        <begin position="302"/>
        <end position="323"/>
    </location>
</feature>
<feature type="transmembrane region" description="Helical" evidence="17">
    <location>
        <begin position="12"/>
        <end position="37"/>
    </location>
</feature>
<evidence type="ECO:0000259" key="18">
    <source>
        <dbReference type="Pfam" id="PF00361"/>
    </source>
</evidence>
<evidence type="ECO:0000256" key="14">
    <source>
        <dbReference type="ARBA" id="ARBA00023128"/>
    </source>
</evidence>
<evidence type="ECO:0000256" key="12">
    <source>
        <dbReference type="ARBA" id="ARBA00023027"/>
    </source>
</evidence>
<organism evidence="20">
    <name type="scientific">Orchesella villosa</name>
    <name type="common">Springtail</name>
    <dbReference type="NCBI Taxonomy" id="48706"/>
    <lineage>
        <taxon>Eukaryota</taxon>
        <taxon>Metazoa</taxon>
        <taxon>Ecdysozoa</taxon>
        <taxon>Arthropoda</taxon>
        <taxon>Hexapoda</taxon>
        <taxon>Collembola</taxon>
        <taxon>Entomobryomorpha</taxon>
        <taxon>Entomobryoidea</taxon>
        <taxon>Orchesellidae</taxon>
        <taxon>Orchesellinae</taxon>
        <taxon>Orchesella</taxon>
    </lineage>
</organism>
<dbReference type="Pfam" id="PF00361">
    <property type="entry name" value="Proton_antipo_M"/>
    <property type="match status" value="1"/>
</dbReference>
<evidence type="ECO:0000313" key="20">
    <source>
        <dbReference type="EMBL" id="ABS57586.1"/>
    </source>
</evidence>
<feature type="transmembrane region" description="Helical" evidence="17">
    <location>
        <begin position="332"/>
        <end position="357"/>
    </location>
</feature>
<dbReference type="EMBL" id="EU016195">
    <property type="protein sequence ID" value="ABS57586.1"/>
    <property type="molecule type" value="Genomic_DNA"/>
</dbReference>
<comment type="function">
    <text evidence="17">Core subunit of the mitochondrial membrane respiratory chain NADH dehydrogenase (Complex I) which catalyzes electron transfer from NADH through the respiratory chain, using ubiquinone as an electron acceptor. Essential for the catalytic activity and assembly of complex I.</text>
</comment>
<keyword evidence="7 17" id="KW-0679">Respiratory chain</keyword>
<evidence type="ECO:0000256" key="6">
    <source>
        <dbReference type="ARBA" id="ARBA00022448"/>
    </source>
</evidence>
<keyword evidence="15 17" id="KW-0472">Membrane</keyword>
<comment type="similarity">
    <text evidence="3 17">Belongs to the complex I subunit 4 family.</text>
</comment>
<dbReference type="RefSeq" id="YP_001798488.1">
    <property type="nucleotide sequence ID" value="NC_010534.1"/>
</dbReference>
<feature type="transmembrane region" description="Helical" evidence="17">
    <location>
        <begin position="111"/>
        <end position="132"/>
    </location>
</feature>
<evidence type="ECO:0000256" key="5">
    <source>
        <dbReference type="ARBA" id="ARBA00021006"/>
    </source>
</evidence>
<evidence type="ECO:0000256" key="17">
    <source>
        <dbReference type="RuleBase" id="RU003297"/>
    </source>
</evidence>
<evidence type="ECO:0000256" key="11">
    <source>
        <dbReference type="ARBA" id="ARBA00022989"/>
    </source>
</evidence>
<sequence>MMKFIFCLFFSWFSMCVMIEGVWLINLVYIFLLFILVFKNFFFSSNFLLNIDLGMDMASYSLIILSFWITVLMYYSSENIFKNKNAVLYFGLCLSGLMFSLLLSFSSINLLSFYFFFEASLIPTLLIILGWGYQPERLQAGIYFLFYTLFASLPLLLCLIFIYLNFGSLDFLIFINMNSLSLFLFLSLSLAFLVKMPMFYSHLWLPKAHVEAPVSGSMILAGVLLKLGGYGLFRVLGLGLVSFIEYSSYLFGVSILGMFYVGLMCCRLNDLKALVAYSSVAHMALVICGIFSIYFWGMSGALMMMVAHGLASSGLFCVVNMYYERIGSRSLYLIKGFILLFPLFSLFFFCLCAANIAAPPTINLLSEIFLMVSILKYNNLMLFIFPVASYLGAVFTLFMFSYSQHGKINFGGYSVYNVNFREYLLLFLHLLPVNLMIVKIDYFLLLY</sequence>
<evidence type="ECO:0000256" key="7">
    <source>
        <dbReference type="ARBA" id="ARBA00022660"/>
    </source>
</evidence>
<evidence type="ECO:0000256" key="10">
    <source>
        <dbReference type="ARBA" id="ARBA00022982"/>
    </source>
</evidence>
<dbReference type="GO" id="GO:0042773">
    <property type="term" value="P:ATP synthesis coupled electron transport"/>
    <property type="evidence" value="ECO:0007669"/>
    <property type="project" value="InterPro"/>
</dbReference>
<dbReference type="PANTHER" id="PTHR43507">
    <property type="entry name" value="NADH-UBIQUINONE OXIDOREDUCTASE CHAIN 4"/>
    <property type="match status" value="1"/>
</dbReference>
<dbReference type="PRINTS" id="PR01437">
    <property type="entry name" value="NUOXDRDTASE4"/>
</dbReference>
<evidence type="ECO:0000256" key="8">
    <source>
        <dbReference type="ARBA" id="ARBA00022692"/>
    </source>
</evidence>
<feature type="transmembrane region" description="Helical" evidence="17">
    <location>
        <begin position="377"/>
        <end position="402"/>
    </location>
</feature>
<protein>
    <recommendedName>
        <fullName evidence="5 17">NADH-ubiquinone oxidoreductase chain 4</fullName>
        <ecNumber evidence="4 17">7.1.1.2</ecNumber>
    </recommendedName>
</protein>
<dbReference type="GO" id="GO:0003954">
    <property type="term" value="F:NADH dehydrogenase activity"/>
    <property type="evidence" value="ECO:0007669"/>
    <property type="project" value="TreeGrafter"/>
</dbReference>
<dbReference type="InterPro" id="IPR003918">
    <property type="entry name" value="NADH_UbQ_OxRdtase"/>
</dbReference>
<feature type="transmembrane region" description="Helical" evidence="17">
    <location>
        <begin position="172"/>
        <end position="194"/>
    </location>
</feature>
<keyword evidence="12 17" id="KW-0520">NAD</keyword>
<proteinExistence type="inferred from homology"/>
<feature type="transmembrane region" description="Helical" evidence="17">
    <location>
        <begin position="214"/>
        <end position="233"/>
    </location>
</feature>
<feature type="transmembrane region" description="Helical" evidence="17">
    <location>
        <begin position="57"/>
        <end position="75"/>
    </location>
</feature>
<dbReference type="GO" id="GO:0048039">
    <property type="term" value="F:ubiquinone binding"/>
    <property type="evidence" value="ECO:0007669"/>
    <property type="project" value="TreeGrafter"/>
</dbReference>
<keyword evidence="9" id="KW-1278">Translocase</keyword>
<gene>
    <name evidence="20" type="primary">ND4</name>
</gene>
<dbReference type="GO" id="GO:0008137">
    <property type="term" value="F:NADH dehydrogenase (ubiquinone) activity"/>
    <property type="evidence" value="ECO:0007669"/>
    <property type="project" value="UniProtKB-UniRule"/>
</dbReference>
<dbReference type="AlphaFoldDB" id="B2BSD3"/>
<accession>B2BSD3</accession>
<dbReference type="EC" id="7.1.1.2" evidence="4 17"/>
<dbReference type="InterPro" id="IPR001750">
    <property type="entry name" value="ND/Mrp_TM"/>
</dbReference>
<keyword evidence="8 17" id="KW-0812">Transmembrane</keyword>
<feature type="domain" description="NADH:quinone oxidoreductase/Mrp antiporter transmembrane" evidence="18">
    <location>
        <begin position="108"/>
        <end position="389"/>
    </location>
</feature>
<feature type="transmembrane region" description="Helical" evidence="17">
    <location>
        <begin position="144"/>
        <end position="166"/>
    </location>
</feature>
<evidence type="ECO:0000256" key="9">
    <source>
        <dbReference type="ARBA" id="ARBA00022967"/>
    </source>
</evidence>
<name>B2BSD3_ORCVL</name>
<evidence type="ECO:0000256" key="16">
    <source>
        <dbReference type="ARBA" id="ARBA00049551"/>
    </source>
</evidence>